<keyword evidence="2" id="KW-1185">Reference proteome</keyword>
<reference evidence="1 2" key="1">
    <citation type="submission" date="2024-10" db="EMBL/GenBank/DDBJ databases">
        <title>Draft genome assembly of a novel steroid transforming actinomycete isolated from African clawed frog Xenopus laevis.</title>
        <authorList>
            <person name="Bragin E."/>
            <person name="Kollerov V."/>
            <person name="Donova M.V."/>
        </authorList>
    </citation>
    <scope>NUCLEOTIDE SEQUENCE [LARGE SCALE GENOMIC DNA]</scope>
    <source>
        <strain evidence="1 2">MTOC-St3</strain>
    </source>
</reference>
<organism evidence="1 2">
    <name type="scientific">Streptomyces rochei</name>
    <name type="common">Streptomyces parvullus</name>
    <dbReference type="NCBI Taxonomy" id="1928"/>
    <lineage>
        <taxon>Bacteria</taxon>
        <taxon>Bacillati</taxon>
        <taxon>Actinomycetota</taxon>
        <taxon>Actinomycetes</taxon>
        <taxon>Kitasatosporales</taxon>
        <taxon>Streptomycetaceae</taxon>
        <taxon>Streptomyces</taxon>
        <taxon>Streptomyces rochei group</taxon>
    </lineage>
</organism>
<dbReference type="EMBL" id="JBIENY010000417">
    <property type="protein sequence ID" value="MFG6299439.1"/>
    <property type="molecule type" value="Genomic_DNA"/>
</dbReference>
<dbReference type="Proteomes" id="UP001605990">
    <property type="component" value="Unassembled WGS sequence"/>
</dbReference>
<sequence length="65" mass="7177">MREHARQMLYEALNGGSALGLAPLILCVGRRDRNAFGVDVLNQVLRHASHGQLCSRETTRALGYL</sequence>
<protein>
    <submittedName>
        <fullName evidence="1">Uncharacterized protein</fullName>
    </submittedName>
</protein>
<evidence type="ECO:0000313" key="1">
    <source>
        <dbReference type="EMBL" id="MFG6299439.1"/>
    </source>
</evidence>
<proteinExistence type="predicted"/>
<comment type="caution">
    <text evidence="1">The sequence shown here is derived from an EMBL/GenBank/DDBJ whole genome shotgun (WGS) entry which is preliminary data.</text>
</comment>
<accession>A0ABW7EBM9</accession>
<evidence type="ECO:0000313" key="2">
    <source>
        <dbReference type="Proteomes" id="UP001605990"/>
    </source>
</evidence>
<name>A0ABW7EBM9_STRRO</name>
<gene>
    <name evidence="1" type="ORF">ACGU38_29275</name>
</gene>
<dbReference type="RefSeq" id="WP_307949712.1">
    <property type="nucleotide sequence ID" value="NZ_JBIENY010000417.1"/>
</dbReference>